<keyword evidence="3 6" id="KW-0561">Oxygen transport</keyword>
<dbReference type="Gene3D" id="1.10.490.10">
    <property type="entry name" value="Globins"/>
    <property type="match status" value="1"/>
</dbReference>
<evidence type="ECO:0000313" key="9">
    <source>
        <dbReference type="EMBL" id="BAN67588.1"/>
    </source>
</evidence>
<dbReference type="CDD" id="cd01040">
    <property type="entry name" value="Mb-like"/>
    <property type="match status" value="1"/>
</dbReference>
<keyword evidence="11" id="KW-1185">Reference proteome</keyword>
<evidence type="ECO:0000256" key="1">
    <source>
        <dbReference type="ARBA" id="ARBA00022448"/>
    </source>
</evidence>
<dbReference type="GO" id="GO:0005576">
    <property type="term" value="C:extracellular region"/>
    <property type="evidence" value="ECO:0007669"/>
    <property type="project" value="InterPro"/>
</dbReference>
<feature type="chain" id="PRO_5040104471" evidence="7">
    <location>
        <begin position="16"/>
        <end position="163"/>
    </location>
</feature>
<dbReference type="Pfam" id="PF00042">
    <property type="entry name" value="Globin"/>
    <property type="match status" value="1"/>
</dbReference>
<evidence type="ECO:0000256" key="5">
    <source>
        <dbReference type="ARBA" id="ARBA00023004"/>
    </source>
</evidence>
<evidence type="ECO:0000313" key="10">
    <source>
        <dbReference type="EMBL" id="KAG5676923.1"/>
    </source>
</evidence>
<dbReference type="AlphaFoldDB" id="S6B7V9"/>
<dbReference type="PANTHER" id="PTHR47217:SF1">
    <property type="entry name" value="GLOBIN-LIKE PROTEIN"/>
    <property type="match status" value="1"/>
</dbReference>
<evidence type="ECO:0000256" key="2">
    <source>
        <dbReference type="ARBA" id="ARBA00022617"/>
    </source>
</evidence>
<feature type="domain" description="Globin" evidence="8">
    <location>
        <begin position="19"/>
        <end position="163"/>
    </location>
</feature>
<accession>S6B7V9</accession>
<dbReference type="EMBL" id="AB842131">
    <property type="protein sequence ID" value="BAN67588.1"/>
    <property type="molecule type" value="mRNA"/>
</dbReference>
<dbReference type="InterPro" id="IPR009050">
    <property type="entry name" value="Globin-like_sf"/>
</dbReference>
<dbReference type="GO" id="GO:0020037">
    <property type="term" value="F:heme binding"/>
    <property type="evidence" value="ECO:0007669"/>
    <property type="project" value="InterPro"/>
</dbReference>
<dbReference type="GO" id="GO:0019825">
    <property type="term" value="F:oxygen binding"/>
    <property type="evidence" value="ECO:0007669"/>
    <property type="project" value="InterPro"/>
</dbReference>
<evidence type="ECO:0000256" key="6">
    <source>
        <dbReference type="RuleBase" id="RU000356"/>
    </source>
</evidence>
<keyword evidence="4" id="KW-0479">Metal-binding</keyword>
<dbReference type="PRINTS" id="PR00611">
    <property type="entry name" value="ERYTHCRUORIN"/>
</dbReference>
<dbReference type="EMBL" id="JADBJN010000002">
    <property type="protein sequence ID" value="KAG5676923.1"/>
    <property type="molecule type" value="Genomic_DNA"/>
</dbReference>
<protein>
    <submittedName>
        <fullName evidence="9">Globin</fullName>
    </submittedName>
</protein>
<dbReference type="GO" id="GO:0046872">
    <property type="term" value="F:metal ion binding"/>
    <property type="evidence" value="ECO:0007669"/>
    <property type="project" value="UniProtKB-KW"/>
</dbReference>
<gene>
    <name evidence="9" type="primary">PvHb21</name>
    <name evidence="10" type="ORF">PVAND_006720</name>
</gene>
<dbReference type="OrthoDB" id="436496at2759"/>
<dbReference type="InterPro" id="IPR002336">
    <property type="entry name" value="Erythrocruorin"/>
</dbReference>
<comment type="similarity">
    <text evidence="6">Belongs to the globin family.</text>
</comment>
<dbReference type="GO" id="GO:0005344">
    <property type="term" value="F:oxygen carrier activity"/>
    <property type="evidence" value="ECO:0007669"/>
    <property type="project" value="UniProtKB-KW"/>
</dbReference>
<name>S6B7V9_POLVA</name>
<dbReference type="SUPFAM" id="SSF46458">
    <property type="entry name" value="Globin-like"/>
    <property type="match status" value="1"/>
</dbReference>
<organism evidence="9">
    <name type="scientific">Polypedilum vanderplanki</name>
    <name type="common">Sleeping chironomid midge</name>
    <dbReference type="NCBI Taxonomy" id="319348"/>
    <lineage>
        <taxon>Eukaryota</taxon>
        <taxon>Metazoa</taxon>
        <taxon>Ecdysozoa</taxon>
        <taxon>Arthropoda</taxon>
        <taxon>Hexapoda</taxon>
        <taxon>Insecta</taxon>
        <taxon>Pterygota</taxon>
        <taxon>Neoptera</taxon>
        <taxon>Endopterygota</taxon>
        <taxon>Diptera</taxon>
        <taxon>Nematocera</taxon>
        <taxon>Chironomoidea</taxon>
        <taxon>Chironomidae</taxon>
        <taxon>Chironominae</taxon>
        <taxon>Polypedilum</taxon>
        <taxon>Polypedilum</taxon>
    </lineage>
</organism>
<evidence type="ECO:0000256" key="3">
    <source>
        <dbReference type="ARBA" id="ARBA00022621"/>
    </source>
</evidence>
<keyword evidence="2 6" id="KW-0349">Heme</keyword>
<dbReference type="InterPro" id="IPR000971">
    <property type="entry name" value="Globin"/>
</dbReference>
<dbReference type="InterPro" id="IPR012292">
    <property type="entry name" value="Globin/Proto"/>
</dbReference>
<dbReference type="PROSITE" id="PS01033">
    <property type="entry name" value="GLOBIN"/>
    <property type="match status" value="1"/>
</dbReference>
<keyword evidence="7" id="KW-0732">Signal</keyword>
<keyword evidence="5" id="KW-0408">Iron</keyword>
<keyword evidence="1 6" id="KW-0813">Transport</keyword>
<dbReference type="Proteomes" id="UP001107558">
    <property type="component" value="Chromosome 2"/>
</dbReference>
<reference evidence="10" key="2">
    <citation type="submission" date="2021-03" db="EMBL/GenBank/DDBJ databases">
        <title>Chromosome level genome of the anhydrobiotic midge Polypedilum vanderplanki.</title>
        <authorList>
            <person name="Yoshida Y."/>
            <person name="Kikawada T."/>
            <person name="Gusev O."/>
        </authorList>
    </citation>
    <scope>NUCLEOTIDE SEQUENCE</scope>
    <source>
        <strain evidence="10">NIAS01</strain>
        <tissue evidence="10">Whole body or cell culture</tissue>
    </source>
</reference>
<evidence type="ECO:0000256" key="7">
    <source>
        <dbReference type="SAM" id="SignalP"/>
    </source>
</evidence>
<dbReference type="PANTHER" id="PTHR47217">
    <property type="entry name" value="GLOBIN-LIKE PROTEIN"/>
    <property type="match status" value="1"/>
</dbReference>
<reference evidence="9" key="1">
    <citation type="submission" date="2013-07" db="EMBL/GenBank/DDBJ databases">
        <title>Functional and evolutionary insights for the origin and mechanisms of complete desiccation tolerance from genome of the sleeping chironomid Polypedilum vanderplanki.</title>
        <authorList>
            <person name="Gusev O."/>
            <person name="Suetsugu Y."/>
            <person name="Cornette R."/>
            <person name="Kawashima T."/>
            <person name="Logacheva M."/>
            <person name="Kondrashev A."/>
            <person name="Penin A."/>
            <person name="Hatanaka R."/>
            <person name="Kikuta S."/>
            <person name="Shimura S."/>
            <person name="Katayose Y."/>
            <person name="Matsumoto T."/>
            <person name="Shagimardanova E."/>
            <person name="Alexeev D."/>
            <person name="Govorun V."/>
            <person name="Wisecaver J."/>
            <person name="Mikheyev A."/>
            <person name="Koyanagi R."/>
            <person name="Nishiyama T."/>
            <person name="Shigenobu S."/>
            <person name="Shibata T.F."/>
            <person name="Hasebe M."/>
            <person name="Okuda T."/>
            <person name="Satoh N."/>
            <person name="Kikawada T."/>
        </authorList>
    </citation>
    <scope>NUCLEOTIDE SEQUENCE</scope>
</reference>
<proteinExistence type="evidence at transcript level"/>
<dbReference type="InterPro" id="IPR044399">
    <property type="entry name" value="Mb-like_M"/>
</dbReference>
<feature type="signal peptide" evidence="7">
    <location>
        <begin position="1"/>
        <end position="15"/>
    </location>
</feature>
<dbReference type="GO" id="GO:0005833">
    <property type="term" value="C:hemoglobin complex"/>
    <property type="evidence" value="ECO:0007669"/>
    <property type="project" value="InterPro"/>
</dbReference>
<evidence type="ECO:0000313" key="11">
    <source>
        <dbReference type="Proteomes" id="UP001107558"/>
    </source>
</evidence>
<evidence type="ECO:0000256" key="4">
    <source>
        <dbReference type="ARBA" id="ARBA00022723"/>
    </source>
</evidence>
<evidence type="ECO:0000259" key="8">
    <source>
        <dbReference type="PROSITE" id="PS01033"/>
    </source>
</evidence>
<sequence>MKFFVLSLFFAVVIAGPLWMEANDVSLIRHSWDKVKTNEVEILYLIFKENPSIQAKFAAFAGKDLETLKGTAPFAEHANRIISLINRYIDLLGDDGNDATIKAILEEMGEKHAARGVTKDQFEAFKVTVLNYLKSHVEWNDALGKAWDTAFDKMYSIVFTKLH</sequence>